<dbReference type="Proteomes" id="UP001461498">
    <property type="component" value="Unassembled WGS sequence"/>
</dbReference>
<dbReference type="AlphaFoldDB" id="A0AAW1D3Z8"/>
<gene>
    <name evidence="2" type="ORF">O3M35_009509</name>
</gene>
<name>A0AAW1D3Z8_9HEMI</name>
<evidence type="ECO:0000256" key="1">
    <source>
        <dbReference type="SAM" id="Phobius"/>
    </source>
</evidence>
<comment type="caution">
    <text evidence="2">The sequence shown here is derived from an EMBL/GenBank/DDBJ whole genome shotgun (WGS) entry which is preliminary data.</text>
</comment>
<accession>A0AAW1D3Z8</accession>
<sequence length="101" mass="11292">MAGSAGVISDTGGRKTPCQTICSWLLGIFCLTVMGILIYRTVILETRLQQLEIKVQQMEQIRLNNNMIQTSETLRVRRDASFPNEAPECVCPPGKGIFLMF</sequence>
<protein>
    <submittedName>
        <fullName evidence="2">Uncharacterized protein</fullName>
    </submittedName>
</protein>
<keyword evidence="1" id="KW-0472">Membrane</keyword>
<keyword evidence="3" id="KW-1185">Reference proteome</keyword>
<proteinExistence type="predicted"/>
<evidence type="ECO:0000313" key="2">
    <source>
        <dbReference type="EMBL" id="KAK9505451.1"/>
    </source>
</evidence>
<feature type="transmembrane region" description="Helical" evidence="1">
    <location>
        <begin position="21"/>
        <end position="39"/>
    </location>
</feature>
<keyword evidence="1" id="KW-0812">Transmembrane</keyword>
<reference evidence="2 3" key="1">
    <citation type="submission" date="2022-12" db="EMBL/GenBank/DDBJ databases">
        <title>Chromosome-level genome assembly of true bugs.</title>
        <authorList>
            <person name="Ma L."/>
            <person name="Li H."/>
        </authorList>
    </citation>
    <scope>NUCLEOTIDE SEQUENCE [LARGE SCALE GENOMIC DNA]</scope>
    <source>
        <strain evidence="2">Lab_2022b</strain>
    </source>
</reference>
<keyword evidence="1" id="KW-1133">Transmembrane helix</keyword>
<organism evidence="2 3">
    <name type="scientific">Rhynocoris fuscipes</name>
    <dbReference type="NCBI Taxonomy" id="488301"/>
    <lineage>
        <taxon>Eukaryota</taxon>
        <taxon>Metazoa</taxon>
        <taxon>Ecdysozoa</taxon>
        <taxon>Arthropoda</taxon>
        <taxon>Hexapoda</taxon>
        <taxon>Insecta</taxon>
        <taxon>Pterygota</taxon>
        <taxon>Neoptera</taxon>
        <taxon>Paraneoptera</taxon>
        <taxon>Hemiptera</taxon>
        <taxon>Heteroptera</taxon>
        <taxon>Panheteroptera</taxon>
        <taxon>Cimicomorpha</taxon>
        <taxon>Reduviidae</taxon>
        <taxon>Harpactorinae</taxon>
        <taxon>Harpactorini</taxon>
        <taxon>Rhynocoris</taxon>
    </lineage>
</organism>
<evidence type="ECO:0000313" key="3">
    <source>
        <dbReference type="Proteomes" id="UP001461498"/>
    </source>
</evidence>
<dbReference type="EMBL" id="JAPXFL010000006">
    <property type="protein sequence ID" value="KAK9505451.1"/>
    <property type="molecule type" value="Genomic_DNA"/>
</dbReference>